<keyword evidence="1" id="KW-0282">Flagellum</keyword>
<name>A0A1I1RLE1_9RHOB</name>
<sequence>MNTVDMAQRAYGMNAAPVKTNRSAEYEIFTRLTRKILAAERSKREGFVALTQALFENRRLWSALALDVAQKENALPPALRAQIFYLAEFVETHTRKVLKGQATAQALVDVNTSVMRGLAGEGSTS</sequence>
<dbReference type="Pfam" id="PF07309">
    <property type="entry name" value="FlaF"/>
    <property type="match status" value="1"/>
</dbReference>
<dbReference type="EMBL" id="FOLG01000041">
    <property type="protein sequence ID" value="SFD35156.1"/>
    <property type="molecule type" value="Genomic_DNA"/>
</dbReference>
<keyword evidence="1" id="KW-0966">Cell projection</keyword>
<dbReference type="STRING" id="441112.SAMN04488094_1413"/>
<accession>A0A1I1RLE1</accession>
<keyword evidence="2" id="KW-1185">Reference proteome</keyword>
<dbReference type="RefSeq" id="WP_245758973.1">
    <property type="nucleotide sequence ID" value="NZ_FOLG01000041.1"/>
</dbReference>
<reference evidence="1 2" key="1">
    <citation type="submission" date="2016-10" db="EMBL/GenBank/DDBJ databases">
        <authorList>
            <person name="de Groot N.N."/>
        </authorList>
    </citation>
    <scope>NUCLEOTIDE SEQUENCE [LARGE SCALE GENOMIC DNA]</scope>
    <source>
        <strain evidence="1 2">DSM 19548</strain>
    </source>
</reference>
<evidence type="ECO:0000313" key="2">
    <source>
        <dbReference type="Proteomes" id="UP000198728"/>
    </source>
</evidence>
<keyword evidence="1" id="KW-0969">Cilium</keyword>
<evidence type="ECO:0000313" key="1">
    <source>
        <dbReference type="EMBL" id="SFD35156.1"/>
    </source>
</evidence>
<dbReference type="Proteomes" id="UP000198728">
    <property type="component" value="Unassembled WGS sequence"/>
</dbReference>
<protein>
    <submittedName>
        <fullName evidence="1">Flagellar protein FlaF</fullName>
    </submittedName>
</protein>
<dbReference type="InterPro" id="IPR010845">
    <property type="entry name" value="FlaF"/>
</dbReference>
<gene>
    <name evidence="1" type="ORF">SAMN04488094_1413</name>
</gene>
<proteinExistence type="predicted"/>
<dbReference type="GO" id="GO:0044781">
    <property type="term" value="P:bacterial-type flagellum organization"/>
    <property type="evidence" value="ECO:0007669"/>
    <property type="project" value="InterPro"/>
</dbReference>
<dbReference type="NCBIfam" id="NF009435">
    <property type="entry name" value="PRK12794.1"/>
    <property type="match status" value="1"/>
</dbReference>
<dbReference type="AlphaFoldDB" id="A0A1I1RLE1"/>
<organism evidence="1 2">
    <name type="scientific">Tropicimonas isoalkanivorans</name>
    <dbReference type="NCBI Taxonomy" id="441112"/>
    <lineage>
        <taxon>Bacteria</taxon>
        <taxon>Pseudomonadati</taxon>
        <taxon>Pseudomonadota</taxon>
        <taxon>Alphaproteobacteria</taxon>
        <taxon>Rhodobacterales</taxon>
        <taxon>Roseobacteraceae</taxon>
        <taxon>Tropicimonas</taxon>
    </lineage>
</organism>